<reference evidence="8 9" key="1">
    <citation type="journal article" date="2014" name="BMC Biol.">
        <title>A comprehensive evaluation of rodent malaria parasite genomes and gene expression.</title>
        <authorList>
            <person name="Otto T.D."/>
            <person name="Bohme U."/>
            <person name="Jackson A.P."/>
            <person name="Hunt M."/>
            <person name="Franke-Fayard B."/>
            <person name="Hoeijmakers W.A."/>
            <person name="Religa A.A."/>
            <person name="Robertson L."/>
            <person name="Sanders M."/>
            <person name="Ogun S.A."/>
            <person name="Cunningham D."/>
            <person name="Erhart A."/>
            <person name="Billker O."/>
            <person name="Khan S.M."/>
            <person name="Stunnenberg H.G."/>
            <person name="Langhorne J."/>
            <person name="Holder A.A."/>
            <person name="Waters A.P."/>
            <person name="Newbold C.I."/>
            <person name="Pain A."/>
            <person name="Berriman M."/>
            <person name="Janse C.J."/>
        </authorList>
    </citation>
    <scope>NUCLEOTIDE SEQUENCE [LARGE SCALE GENOMIC DNA]</scope>
    <source>
        <strain evidence="7 8">17X</strain>
        <strain evidence="6 9">YM</strain>
    </source>
</reference>
<dbReference type="AlphaFoldDB" id="A0A077Y7R2"/>
<dbReference type="RefSeq" id="XP_022812662.1">
    <property type="nucleotide sequence ID" value="XM_022956816.1"/>
</dbReference>
<dbReference type="GeneID" id="3790736"/>
<dbReference type="InterPro" id="IPR000182">
    <property type="entry name" value="GNAT_dom"/>
</dbReference>
<evidence type="ECO:0000313" key="8">
    <source>
        <dbReference type="Proteomes" id="UP000072874"/>
    </source>
</evidence>
<evidence type="ECO:0000259" key="5">
    <source>
        <dbReference type="PROSITE" id="PS51186"/>
    </source>
</evidence>
<feature type="compositionally biased region" description="Polar residues" evidence="4">
    <location>
        <begin position="19"/>
        <end position="28"/>
    </location>
</feature>
<organism evidence="6 9">
    <name type="scientific">Plasmodium yoelii</name>
    <dbReference type="NCBI Taxonomy" id="5861"/>
    <lineage>
        <taxon>Eukaryota</taxon>
        <taxon>Sar</taxon>
        <taxon>Alveolata</taxon>
        <taxon>Apicomplexa</taxon>
        <taxon>Aconoidasida</taxon>
        <taxon>Haemosporida</taxon>
        <taxon>Plasmodiidae</taxon>
        <taxon>Plasmodium</taxon>
        <taxon>Plasmodium (Vinckeia)</taxon>
    </lineage>
</organism>
<evidence type="ECO:0000313" key="7">
    <source>
        <dbReference type="EMBL" id="VTZ80085.1"/>
    </source>
</evidence>
<evidence type="ECO:0000256" key="1">
    <source>
        <dbReference type="ARBA" id="ARBA00022679"/>
    </source>
</evidence>
<dbReference type="PROSITE" id="PS51186">
    <property type="entry name" value="GNAT"/>
    <property type="match status" value="1"/>
</dbReference>
<comment type="similarity">
    <text evidence="3">Belongs to the acetyltransferase family. MAK3 subfamily.</text>
</comment>
<dbReference type="EMBL" id="LM993666">
    <property type="protein sequence ID" value="VTZ80085.1"/>
    <property type="molecule type" value="Genomic_DNA"/>
</dbReference>
<dbReference type="Gene3D" id="3.40.630.30">
    <property type="match status" value="1"/>
</dbReference>
<accession>A0A077Y7R2</accession>
<feature type="region of interest" description="Disordered" evidence="4">
    <location>
        <begin position="1"/>
        <end position="28"/>
    </location>
</feature>
<dbReference type="OrthoDB" id="249099at2759"/>
<dbReference type="InterPro" id="IPR016181">
    <property type="entry name" value="Acyl_CoA_acyltransferase"/>
</dbReference>
<sequence>MNSNFSSTHKIENKRNADNDNSMNCMSLNNNDLELEKSNDELKEKDLNNEMGHDLTKNNIYHTMIINNKKIDIHQYDTFPKTHLNSVYKLLSSELSEPYNIFLLKTILKNYSKIALMSLYNEECVGVVISKITTKCKNNEASTFGYICMIAVDKSVRKCGLGSYLLNESIKLMQNLYGINEVQLEAEATNIPTLRFYEQNEFIKVKRKPNYYLSGSDAFKLKKVL</sequence>
<dbReference type="Proteomes" id="UP000072904">
    <property type="component" value="Chromosome 12"/>
</dbReference>
<name>A0A077Y7R2_PLAYE</name>
<dbReference type="OMA" id="LCIFARH"/>
<reference evidence="7" key="3">
    <citation type="submission" date="2014-05" db="EMBL/GenBank/DDBJ databases">
        <authorList>
            <person name="Aslett M.A."/>
            <person name="De Silva N."/>
        </authorList>
    </citation>
    <scope>NUCLEOTIDE SEQUENCE</scope>
    <source>
        <strain evidence="7">17X</strain>
    </source>
</reference>
<dbReference type="VEuPathDB" id="PlasmoDB:Py17XNL_001205142"/>
<dbReference type="KEGG" id="pyo:PY17X_1228400"/>
<reference evidence="6" key="2">
    <citation type="submission" date="2014-05" db="EMBL/GenBank/DDBJ databases">
        <authorList>
            <person name="Aslett A.Martin."/>
            <person name="De Silva Nishadi"/>
        </authorList>
    </citation>
    <scope>NUCLEOTIDE SEQUENCE</scope>
    <source>
        <strain evidence="6">YM</strain>
    </source>
</reference>
<evidence type="ECO:0000313" key="6">
    <source>
        <dbReference type="EMBL" id="CDU19450.1"/>
    </source>
</evidence>
<protein>
    <submittedName>
        <fullName evidence="6">Acetyltransferase, putative</fullName>
    </submittedName>
    <submittedName>
        <fullName evidence="7">N-acetyltransferase, GNAT family, putative</fullName>
    </submittedName>
</protein>
<dbReference type="Proteomes" id="UP000072874">
    <property type="component" value="Chromosome 12"/>
</dbReference>
<dbReference type="GO" id="GO:0004596">
    <property type="term" value="F:protein-N-terminal amino-acid acetyltransferase activity"/>
    <property type="evidence" value="ECO:0007669"/>
    <property type="project" value="InterPro"/>
</dbReference>
<evidence type="ECO:0000256" key="2">
    <source>
        <dbReference type="ARBA" id="ARBA00023315"/>
    </source>
</evidence>
<dbReference type="PANTHER" id="PTHR45896:SF1">
    <property type="entry name" value="N-ALPHA-ACETYLTRANSFERASE 30"/>
    <property type="match status" value="1"/>
</dbReference>
<dbReference type="GO" id="GO:0031417">
    <property type="term" value="C:NatC complex"/>
    <property type="evidence" value="ECO:0007669"/>
    <property type="project" value="TreeGrafter"/>
</dbReference>
<feature type="compositionally biased region" description="Basic and acidic residues" evidence="4">
    <location>
        <begin position="9"/>
        <end position="18"/>
    </location>
</feature>
<dbReference type="EMBL" id="LK934640">
    <property type="protein sequence ID" value="CDU19450.1"/>
    <property type="molecule type" value="Genomic_DNA"/>
</dbReference>
<reference evidence="7" key="4">
    <citation type="submission" date="2019-05" db="EMBL/GenBank/DDBJ databases">
        <authorList>
            <consortium name="Pathogen Informatics"/>
        </authorList>
    </citation>
    <scope>NUCLEOTIDE SEQUENCE</scope>
    <source>
        <strain evidence="7">17X</strain>
    </source>
</reference>
<evidence type="ECO:0000256" key="3">
    <source>
        <dbReference type="ARBA" id="ARBA00024025"/>
    </source>
</evidence>
<dbReference type="CDD" id="cd04301">
    <property type="entry name" value="NAT_SF"/>
    <property type="match status" value="1"/>
</dbReference>
<dbReference type="SUPFAM" id="SSF55729">
    <property type="entry name" value="Acyl-CoA N-acyltransferases (Nat)"/>
    <property type="match status" value="1"/>
</dbReference>
<gene>
    <name evidence="7" type="ORF">PY17X_1228400</name>
    <name evidence="6" type="ORF">PYYM_1227900</name>
</gene>
<keyword evidence="1 6" id="KW-0808">Transferase</keyword>
<dbReference type="Pfam" id="PF00583">
    <property type="entry name" value="Acetyltransf_1"/>
    <property type="match status" value="1"/>
</dbReference>
<dbReference type="InterPro" id="IPR044542">
    <property type="entry name" value="NAA30-like"/>
</dbReference>
<dbReference type="PANTHER" id="PTHR45896">
    <property type="entry name" value="N-ALPHA-ACETYLTRANSFERASE 30"/>
    <property type="match status" value="1"/>
</dbReference>
<keyword evidence="2" id="KW-0012">Acyltransferase</keyword>
<dbReference type="VEuPathDB" id="PlasmoDB:PYYM_1227900"/>
<feature type="domain" description="N-acetyltransferase" evidence="5">
    <location>
        <begin position="71"/>
        <end position="225"/>
    </location>
</feature>
<dbReference type="VEuPathDB" id="PlasmoDB:PY17X_1228400"/>
<evidence type="ECO:0000313" key="9">
    <source>
        <dbReference type="Proteomes" id="UP000072904"/>
    </source>
</evidence>
<proteinExistence type="inferred from homology"/>
<dbReference type="VEuPathDB" id="PlasmoDB:PY05005"/>
<evidence type="ECO:0000256" key="4">
    <source>
        <dbReference type="SAM" id="MobiDB-lite"/>
    </source>
</evidence>